<evidence type="ECO:0000256" key="1">
    <source>
        <dbReference type="ARBA" id="ARBA00004685"/>
    </source>
</evidence>
<gene>
    <name evidence="5" type="ORF">DFH08DRAFT_1072612</name>
</gene>
<dbReference type="PANTHER" id="PTHR33365">
    <property type="entry name" value="YALI0B05434P"/>
    <property type="match status" value="1"/>
</dbReference>
<keyword evidence="4" id="KW-0812">Transmembrane</keyword>
<evidence type="ECO:0000256" key="2">
    <source>
        <dbReference type="ARBA" id="ARBA00023002"/>
    </source>
</evidence>
<sequence length="204" mass="22729">MVRLSSPNALEIAWIGLLISISLNISAIIVFRHQPDSCGGTTGTGMLDDSGFSYKGDDYPHELPIHIPSVALTIEDSDRYGLSDFNAYADWRTTDLFPTSNGFVKLGPEGRSFGIAMYHQMHCLQRIRNAIVQGDPSHHTRHCLNLLRQTVLCASDTTLDPMNFAKGTDGLGVVHVCRDWQKVYDFVEQNQLQQMKSTKGWKSA</sequence>
<evidence type="ECO:0000313" key="5">
    <source>
        <dbReference type="EMBL" id="KAJ7367335.1"/>
    </source>
</evidence>
<proteinExistence type="inferred from homology"/>
<protein>
    <recommendedName>
        <fullName evidence="7">Oxidase ustYa</fullName>
    </recommendedName>
</protein>
<evidence type="ECO:0000256" key="3">
    <source>
        <dbReference type="ARBA" id="ARBA00035112"/>
    </source>
</evidence>
<comment type="similarity">
    <text evidence="3">Belongs to the ustYa family.</text>
</comment>
<dbReference type="GO" id="GO:0016491">
    <property type="term" value="F:oxidoreductase activity"/>
    <property type="evidence" value="ECO:0007669"/>
    <property type="project" value="UniProtKB-KW"/>
</dbReference>
<organism evidence="5 6">
    <name type="scientific">Mycena albidolilacea</name>
    <dbReference type="NCBI Taxonomy" id="1033008"/>
    <lineage>
        <taxon>Eukaryota</taxon>
        <taxon>Fungi</taxon>
        <taxon>Dikarya</taxon>
        <taxon>Basidiomycota</taxon>
        <taxon>Agaricomycotina</taxon>
        <taxon>Agaricomycetes</taxon>
        <taxon>Agaricomycetidae</taxon>
        <taxon>Agaricales</taxon>
        <taxon>Marasmiineae</taxon>
        <taxon>Mycenaceae</taxon>
        <taxon>Mycena</taxon>
    </lineage>
</organism>
<dbReference type="GO" id="GO:0043386">
    <property type="term" value="P:mycotoxin biosynthetic process"/>
    <property type="evidence" value="ECO:0007669"/>
    <property type="project" value="InterPro"/>
</dbReference>
<keyword evidence="6" id="KW-1185">Reference proteome</keyword>
<dbReference type="Pfam" id="PF11807">
    <property type="entry name" value="UstYa"/>
    <property type="match status" value="1"/>
</dbReference>
<feature type="transmembrane region" description="Helical" evidence="4">
    <location>
        <begin position="12"/>
        <end position="31"/>
    </location>
</feature>
<keyword evidence="4" id="KW-0472">Membrane</keyword>
<comment type="caution">
    <text evidence="5">The sequence shown here is derived from an EMBL/GenBank/DDBJ whole genome shotgun (WGS) entry which is preliminary data.</text>
</comment>
<dbReference type="PANTHER" id="PTHR33365:SF11">
    <property type="entry name" value="TAT PATHWAY SIGNAL SEQUENCE"/>
    <property type="match status" value="1"/>
</dbReference>
<evidence type="ECO:0000313" key="6">
    <source>
        <dbReference type="Proteomes" id="UP001218218"/>
    </source>
</evidence>
<evidence type="ECO:0000256" key="4">
    <source>
        <dbReference type="SAM" id="Phobius"/>
    </source>
</evidence>
<dbReference type="AlphaFoldDB" id="A0AAD7AT08"/>
<comment type="pathway">
    <text evidence="1">Mycotoxin biosynthesis.</text>
</comment>
<dbReference type="InterPro" id="IPR021765">
    <property type="entry name" value="UstYa-like"/>
</dbReference>
<reference evidence="5" key="1">
    <citation type="submission" date="2023-03" db="EMBL/GenBank/DDBJ databases">
        <title>Massive genome expansion in bonnet fungi (Mycena s.s.) driven by repeated elements and novel gene families across ecological guilds.</title>
        <authorList>
            <consortium name="Lawrence Berkeley National Laboratory"/>
            <person name="Harder C.B."/>
            <person name="Miyauchi S."/>
            <person name="Viragh M."/>
            <person name="Kuo A."/>
            <person name="Thoen E."/>
            <person name="Andreopoulos B."/>
            <person name="Lu D."/>
            <person name="Skrede I."/>
            <person name="Drula E."/>
            <person name="Henrissat B."/>
            <person name="Morin E."/>
            <person name="Kohler A."/>
            <person name="Barry K."/>
            <person name="LaButti K."/>
            <person name="Morin E."/>
            <person name="Salamov A."/>
            <person name="Lipzen A."/>
            <person name="Mereny Z."/>
            <person name="Hegedus B."/>
            <person name="Baldrian P."/>
            <person name="Stursova M."/>
            <person name="Weitz H."/>
            <person name="Taylor A."/>
            <person name="Grigoriev I.V."/>
            <person name="Nagy L.G."/>
            <person name="Martin F."/>
            <person name="Kauserud H."/>
        </authorList>
    </citation>
    <scope>NUCLEOTIDE SEQUENCE</scope>
    <source>
        <strain evidence="5">CBHHK002</strain>
    </source>
</reference>
<evidence type="ECO:0008006" key="7">
    <source>
        <dbReference type="Google" id="ProtNLM"/>
    </source>
</evidence>
<keyword evidence="4" id="KW-1133">Transmembrane helix</keyword>
<name>A0AAD7AT08_9AGAR</name>
<keyword evidence="2" id="KW-0560">Oxidoreductase</keyword>
<dbReference type="EMBL" id="JARIHO010000002">
    <property type="protein sequence ID" value="KAJ7367335.1"/>
    <property type="molecule type" value="Genomic_DNA"/>
</dbReference>
<dbReference type="Proteomes" id="UP001218218">
    <property type="component" value="Unassembled WGS sequence"/>
</dbReference>
<accession>A0AAD7AT08</accession>